<keyword evidence="3" id="KW-1185">Reference proteome</keyword>
<keyword evidence="1" id="KW-0472">Membrane</keyword>
<keyword evidence="1" id="KW-1133">Transmembrane helix</keyword>
<evidence type="ECO:0000256" key="1">
    <source>
        <dbReference type="SAM" id="Phobius"/>
    </source>
</evidence>
<evidence type="ECO:0000313" key="2">
    <source>
        <dbReference type="EMBL" id="GAB0135787.1"/>
    </source>
</evidence>
<organism evidence="2 3">
    <name type="scientific">Epichloe bromicola</name>
    <dbReference type="NCBI Taxonomy" id="79588"/>
    <lineage>
        <taxon>Eukaryota</taxon>
        <taxon>Fungi</taxon>
        <taxon>Dikarya</taxon>
        <taxon>Ascomycota</taxon>
        <taxon>Pezizomycotina</taxon>
        <taxon>Sordariomycetes</taxon>
        <taxon>Hypocreomycetidae</taxon>
        <taxon>Hypocreales</taxon>
        <taxon>Clavicipitaceae</taxon>
        <taxon>Epichloe</taxon>
    </lineage>
</organism>
<name>A0ABQ0CR62_9HYPO</name>
<reference evidence="3" key="1">
    <citation type="submission" date="2024-06" db="EMBL/GenBank/DDBJ databases">
        <title>Draft Genome Sequences of Epichloe bromicola Strains Isolated from Elymus ciliaris.</title>
        <authorList>
            <consortium name="Epichloe bromicola genome sequencing consortium"/>
            <person name="Miura A."/>
            <person name="Imano S."/>
            <person name="Ashida A."/>
            <person name="Sato I."/>
            <person name="Chiba S."/>
            <person name="Tanaka A."/>
            <person name="Camagna M."/>
            <person name="Takemoto D."/>
        </authorList>
    </citation>
    <scope>NUCLEOTIDE SEQUENCE [LARGE SCALE GENOMIC DNA]</scope>
    <source>
        <strain evidence="3">DP</strain>
    </source>
</reference>
<evidence type="ECO:0000313" key="3">
    <source>
        <dbReference type="Proteomes" id="UP001562357"/>
    </source>
</evidence>
<proteinExistence type="predicted"/>
<feature type="transmembrane region" description="Helical" evidence="1">
    <location>
        <begin position="121"/>
        <end position="140"/>
    </location>
</feature>
<accession>A0ABQ0CR62</accession>
<keyword evidence="1" id="KW-0812">Transmembrane</keyword>
<sequence length="204" mass="22147">MASRCLSKMADSLPSYHDDLERLAVAKLVEGNRSHAVKSKFDYSIVMEECAKSDAPYMLLVEDDAAHTDFLYHYEGPLWWGAESCPRYTGRSAAFAASVLHLVHLARRYVASKRGYMARPVFLVGAGVLTPLVVMLFFAAGANCVFPQPAGVRLMPANATLRPRTGVSATTVVAELLPLSRDNRWSGSPTDSFIEGYADATGGA</sequence>
<comment type="caution">
    <text evidence="2">The sequence shown here is derived from an EMBL/GenBank/DDBJ whole genome shotgun (WGS) entry which is preliminary data.</text>
</comment>
<dbReference type="Proteomes" id="UP001562357">
    <property type="component" value="Unassembled WGS sequence"/>
</dbReference>
<dbReference type="EMBL" id="BAAFGZ010000149">
    <property type="protein sequence ID" value="GAB0135787.1"/>
    <property type="molecule type" value="Genomic_DNA"/>
</dbReference>
<gene>
    <name evidence="2" type="primary">g4112</name>
    <name evidence="2" type="ORF">EsDP_00004112</name>
</gene>
<protein>
    <submittedName>
        <fullName evidence="2">Uncharacterized protein</fullName>
    </submittedName>
</protein>